<gene>
    <name evidence="2" type="ORF">NTEN_LOCUS5401</name>
</gene>
<keyword evidence="3" id="KW-1185">Reference proteome</keyword>
<feature type="region of interest" description="Disordered" evidence="1">
    <location>
        <begin position="218"/>
        <end position="281"/>
    </location>
</feature>
<accession>A0A6H5G8C2</accession>
<feature type="compositionally biased region" description="Basic residues" evidence="1">
    <location>
        <begin position="257"/>
        <end position="281"/>
    </location>
</feature>
<feature type="compositionally biased region" description="Basic and acidic residues" evidence="1">
    <location>
        <begin position="381"/>
        <end position="404"/>
    </location>
</feature>
<sequence>MTPVRQSGAALRRDAECAAIDKQSGGGRSPRLPAPPSLRPSPPPGPELPPPRRPRRSVRALDSSRAVQFAKCRPPGNSRHGRHGRTEAVPAVQIVRRIFTRDERRPGRLAEQFISGFADQRRQFLGPARQRGRPLPAHGPGPRVRAALRRLARRARADRIQGSGQRPQPAAGQMFRVREKGNVLRPRQRFEFHHLVPESSQYNRLPPVRNGRFDTVEKREKRHSLPVGIGEARIPTGNAGTDDRPPRKGNRPGNRARSGRRRRRVGRRFRPGNGHGHRANRHQRFAQFGRHGPRPGGIVQVSHAIPHDPRLRGQVPHRRHQGAHIRPPPQEPRDGPRRRRLGHPGPLPGQARSVPLPVRPPADDGSRQTVGRQGRHAGQAAHRDRPGQSHLRAEGDPGEARDRLGPPGFLRPQPARVADALTKEPDARRRQIRHSGQAQFHRRCQPPTQQQQTADFEPVNFRTERKIVLPPVMISRASEHLPLDNYRSEKLSLVINGESVQRRAPNS</sequence>
<dbReference type="Proteomes" id="UP000479000">
    <property type="component" value="Unassembled WGS sequence"/>
</dbReference>
<evidence type="ECO:0000313" key="2">
    <source>
        <dbReference type="EMBL" id="CAA9999118.1"/>
    </source>
</evidence>
<evidence type="ECO:0000256" key="1">
    <source>
        <dbReference type="SAM" id="MobiDB-lite"/>
    </source>
</evidence>
<dbReference type="AlphaFoldDB" id="A0A6H5G8C2"/>
<evidence type="ECO:0000313" key="3">
    <source>
        <dbReference type="Proteomes" id="UP000479000"/>
    </source>
</evidence>
<feature type="region of interest" description="Disordered" evidence="1">
    <location>
        <begin position="308"/>
        <end position="456"/>
    </location>
</feature>
<reference evidence="2 3" key="1">
    <citation type="submission" date="2020-02" db="EMBL/GenBank/DDBJ databases">
        <authorList>
            <person name="Ferguson B K."/>
        </authorList>
    </citation>
    <scope>NUCLEOTIDE SEQUENCE [LARGE SCALE GENOMIC DNA]</scope>
</reference>
<feature type="compositionally biased region" description="Pro residues" evidence="1">
    <location>
        <begin position="32"/>
        <end position="51"/>
    </location>
</feature>
<protein>
    <submittedName>
        <fullName evidence="2">Uncharacterized protein</fullName>
    </submittedName>
</protein>
<feature type="region of interest" description="Disordered" evidence="1">
    <location>
        <begin position="1"/>
        <end position="88"/>
    </location>
</feature>
<dbReference type="EMBL" id="CADCXU010008238">
    <property type="protein sequence ID" value="CAA9999118.1"/>
    <property type="molecule type" value="Genomic_DNA"/>
</dbReference>
<name>A0A6H5G8C2_9HEMI</name>
<organism evidence="2 3">
    <name type="scientific">Nesidiocoris tenuis</name>
    <dbReference type="NCBI Taxonomy" id="355587"/>
    <lineage>
        <taxon>Eukaryota</taxon>
        <taxon>Metazoa</taxon>
        <taxon>Ecdysozoa</taxon>
        <taxon>Arthropoda</taxon>
        <taxon>Hexapoda</taxon>
        <taxon>Insecta</taxon>
        <taxon>Pterygota</taxon>
        <taxon>Neoptera</taxon>
        <taxon>Paraneoptera</taxon>
        <taxon>Hemiptera</taxon>
        <taxon>Heteroptera</taxon>
        <taxon>Panheteroptera</taxon>
        <taxon>Cimicomorpha</taxon>
        <taxon>Miridae</taxon>
        <taxon>Dicyphina</taxon>
        <taxon>Nesidiocoris</taxon>
    </lineage>
</organism>
<proteinExistence type="predicted"/>